<dbReference type="SUPFAM" id="SSF53474">
    <property type="entry name" value="alpha/beta-Hydrolases"/>
    <property type="match status" value="1"/>
</dbReference>
<name>E6PYE4_9ZZZZ</name>
<evidence type="ECO:0000259" key="1">
    <source>
        <dbReference type="Pfam" id="PF19878"/>
    </source>
</evidence>
<dbReference type="EMBL" id="CABN01000074">
    <property type="protein sequence ID" value="CBH99953.1"/>
    <property type="molecule type" value="Genomic_DNA"/>
</dbReference>
<dbReference type="InterPro" id="IPR045556">
    <property type="entry name" value="DUF6351"/>
</dbReference>
<accession>E6PYE4</accession>
<dbReference type="Pfam" id="PF19878">
    <property type="entry name" value="DUF6351"/>
    <property type="match status" value="1"/>
</dbReference>
<reference evidence="2" key="1">
    <citation type="submission" date="2009-10" db="EMBL/GenBank/DDBJ databases">
        <title>Diversity of trophic interactions inside an arsenic-rich microbial ecosystem.</title>
        <authorList>
            <person name="Bertin P.N."/>
            <person name="Heinrich-Salmeron A."/>
            <person name="Pelletier E."/>
            <person name="Goulhen-Chollet F."/>
            <person name="Arsene-Ploetze F."/>
            <person name="Gallien S."/>
            <person name="Calteau A."/>
            <person name="Vallenet D."/>
            <person name="Casiot C."/>
            <person name="Chane-Woon-Ming B."/>
            <person name="Giloteaux L."/>
            <person name="Barakat M."/>
            <person name="Bonnefoy V."/>
            <person name="Bruneel O."/>
            <person name="Chandler M."/>
            <person name="Cleiss J."/>
            <person name="Duran R."/>
            <person name="Elbaz-Poulichet F."/>
            <person name="Fonknechten N."/>
            <person name="Lauga B."/>
            <person name="Mornico D."/>
            <person name="Ortet P."/>
            <person name="Schaeffer C."/>
            <person name="Siguier P."/>
            <person name="Alexander Thil Smith A."/>
            <person name="Van Dorsselaer A."/>
            <person name="Weissenbach J."/>
            <person name="Medigue C."/>
            <person name="Le Paslier D."/>
        </authorList>
    </citation>
    <scope>NUCLEOTIDE SEQUENCE</scope>
</reference>
<feature type="domain" description="DUF6351" evidence="1">
    <location>
        <begin position="3"/>
        <end position="114"/>
    </location>
</feature>
<dbReference type="InterPro" id="IPR029058">
    <property type="entry name" value="AB_hydrolase_fold"/>
</dbReference>
<organism evidence="2">
    <name type="scientific">mine drainage metagenome</name>
    <dbReference type="NCBI Taxonomy" id="410659"/>
    <lineage>
        <taxon>unclassified sequences</taxon>
        <taxon>metagenomes</taxon>
        <taxon>ecological metagenomes</taxon>
    </lineage>
</organism>
<proteinExistence type="predicted"/>
<dbReference type="AlphaFoldDB" id="E6PYE4"/>
<gene>
    <name evidence="2" type="ORF">CARN3_0924</name>
</gene>
<evidence type="ECO:0000313" key="2">
    <source>
        <dbReference type="EMBL" id="CBH99953.1"/>
    </source>
</evidence>
<protein>
    <recommendedName>
        <fullName evidence="1">DUF6351 domain-containing protein</fullName>
    </recommendedName>
</protein>
<dbReference type="Gene3D" id="3.40.50.1820">
    <property type="entry name" value="alpha/beta hydrolase"/>
    <property type="match status" value="1"/>
</dbReference>
<sequence length="331" mass="35883">MPAKWNRILVIYYHGYSEAPAHFDKSKPDPIGSGFASAGFAVAQSGYSTTGWAMEQAMADTEALRQHFLAHYGQPSETYVTGHSMGGILTAATIESYPNRYNGALALCGLLEPTTWAMDRAGAMLAAFHFYYPGLIPGPAHIPASVRFDGKMVDTVRAALGSNPKGHAEMLALGHFKNDNDLASGIVFSSYVERDLEQKIGATVLNNANFIYAGGPDDNALNDGVRRYTASTAALDYLKTWYTPTGVLDRPMLAVHTTYDPIIPAETVSLYADQVLRAGSSRFFVQQYVKADGHCNINGEQTLTAMQELLTWVHSGKKPSPGQVPTQTPKP</sequence>
<comment type="caution">
    <text evidence="2">The sequence shown here is derived from an EMBL/GenBank/DDBJ whole genome shotgun (WGS) entry which is preliminary data.</text>
</comment>